<organism evidence="1 2">
    <name type="scientific">Desulfotomaculum copahuensis</name>
    <dbReference type="NCBI Taxonomy" id="1838280"/>
    <lineage>
        <taxon>Bacteria</taxon>
        <taxon>Bacillati</taxon>
        <taxon>Bacillota</taxon>
        <taxon>Clostridia</taxon>
        <taxon>Eubacteriales</taxon>
        <taxon>Desulfotomaculaceae</taxon>
        <taxon>Desulfotomaculum</taxon>
    </lineage>
</organism>
<dbReference type="STRING" id="1838280.A6M21_10980"/>
<comment type="caution">
    <text evidence="1">The sequence shown here is derived from an EMBL/GenBank/DDBJ whole genome shotgun (WGS) entry which is preliminary data.</text>
</comment>
<protein>
    <submittedName>
        <fullName evidence="1">Uncharacterized protein</fullName>
    </submittedName>
</protein>
<sequence length="60" mass="6632">MRKFIEFYLSVASYARVWMAGADQTCAGRCRCGFRYAAFTPGEMVREGGCQKAGALNDVI</sequence>
<evidence type="ECO:0000313" key="1">
    <source>
        <dbReference type="EMBL" id="OAT81388.1"/>
    </source>
</evidence>
<proteinExistence type="predicted"/>
<dbReference type="Proteomes" id="UP000078532">
    <property type="component" value="Unassembled WGS sequence"/>
</dbReference>
<reference evidence="1 2" key="1">
    <citation type="submission" date="2016-04" db="EMBL/GenBank/DDBJ databases">
        <authorList>
            <person name="Evans L.H."/>
            <person name="Alamgir A."/>
            <person name="Owens N."/>
            <person name="Weber N.D."/>
            <person name="Virtaneva K."/>
            <person name="Barbian K."/>
            <person name="Babar A."/>
            <person name="Rosenke K."/>
        </authorList>
    </citation>
    <scope>NUCLEOTIDE SEQUENCE [LARGE SCALE GENOMIC DNA]</scope>
    <source>
        <strain evidence="1 2">LMa1</strain>
    </source>
</reference>
<keyword evidence="2" id="KW-1185">Reference proteome</keyword>
<evidence type="ECO:0000313" key="2">
    <source>
        <dbReference type="Proteomes" id="UP000078532"/>
    </source>
</evidence>
<dbReference type="EMBL" id="LYVF01000164">
    <property type="protein sequence ID" value="OAT81388.1"/>
    <property type="molecule type" value="Genomic_DNA"/>
</dbReference>
<gene>
    <name evidence="1" type="ORF">A6M21_10980</name>
</gene>
<dbReference type="AlphaFoldDB" id="A0A1B7LE54"/>
<name>A0A1B7LE54_9FIRM</name>
<accession>A0A1B7LE54</accession>